<dbReference type="SMART" id="SM00233">
    <property type="entry name" value="PH"/>
    <property type="match status" value="1"/>
</dbReference>
<dbReference type="CDD" id="cd13284">
    <property type="entry name" value="PH_OSBP_ORP4"/>
    <property type="match status" value="1"/>
</dbReference>
<dbReference type="Proteomes" id="UP000030746">
    <property type="component" value="Unassembled WGS sequence"/>
</dbReference>
<protein>
    <recommendedName>
        <fullName evidence="10">PH domain-containing protein</fullName>
    </recommendedName>
</protein>
<comment type="similarity">
    <text evidence="2">Belongs to the OSBP family.</text>
</comment>
<dbReference type="PROSITE" id="PS50003">
    <property type="entry name" value="PH_DOMAIN"/>
    <property type="match status" value="1"/>
</dbReference>
<evidence type="ECO:0000313" key="12">
    <source>
        <dbReference type="Proteomes" id="UP000030746"/>
    </source>
</evidence>
<evidence type="ECO:0000256" key="7">
    <source>
        <dbReference type="ARBA" id="ARBA00023136"/>
    </source>
</evidence>
<feature type="region of interest" description="Disordered" evidence="9">
    <location>
        <begin position="224"/>
        <end position="254"/>
    </location>
</feature>
<dbReference type="GeneID" id="20246113"/>
<dbReference type="SUPFAM" id="SSF144000">
    <property type="entry name" value="Oxysterol-binding protein-like"/>
    <property type="match status" value="1"/>
</dbReference>
<dbReference type="RefSeq" id="XP_009051703.1">
    <property type="nucleotide sequence ID" value="XM_009053455.1"/>
</dbReference>
<dbReference type="GO" id="GO:0005829">
    <property type="term" value="C:cytosol"/>
    <property type="evidence" value="ECO:0007669"/>
    <property type="project" value="TreeGrafter"/>
</dbReference>
<dbReference type="FunFam" id="2.40.160.120:FF:000003">
    <property type="entry name" value="Oxysterol-binding protein"/>
    <property type="match status" value="1"/>
</dbReference>
<feature type="domain" description="PH" evidence="10">
    <location>
        <begin position="1"/>
        <end position="94"/>
    </location>
</feature>
<dbReference type="CTD" id="20246113"/>
<accession>V4AL84</accession>
<keyword evidence="4" id="KW-0597">Phosphoprotein</keyword>
<dbReference type="Pfam" id="PF00169">
    <property type="entry name" value="PH"/>
    <property type="match status" value="1"/>
</dbReference>
<keyword evidence="6" id="KW-0446">Lipid-binding</keyword>
<evidence type="ECO:0000256" key="1">
    <source>
        <dbReference type="ARBA" id="ARBA00004170"/>
    </source>
</evidence>
<dbReference type="HOGENOM" id="CLU_007105_5_1_1"/>
<evidence type="ECO:0000256" key="9">
    <source>
        <dbReference type="SAM" id="MobiDB-lite"/>
    </source>
</evidence>
<dbReference type="SUPFAM" id="SSF50729">
    <property type="entry name" value="PH domain-like"/>
    <property type="match status" value="1"/>
</dbReference>
<feature type="region of interest" description="Disordered" evidence="9">
    <location>
        <begin position="317"/>
        <end position="346"/>
    </location>
</feature>
<dbReference type="Pfam" id="PF01237">
    <property type="entry name" value="Oxysterol_BP"/>
    <property type="match status" value="1"/>
</dbReference>
<evidence type="ECO:0000313" key="11">
    <source>
        <dbReference type="EMBL" id="ESO97862.1"/>
    </source>
</evidence>
<dbReference type="InterPro" id="IPR001849">
    <property type="entry name" value="PH_domain"/>
</dbReference>
<dbReference type="InterPro" id="IPR011993">
    <property type="entry name" value="PH-like_dom_sf"/>
</dbReference>
<dbReference type="GO" id="GO:0005886">
    <property type="term" value="C:plasma membrane"/>
    <property type="evidence" value="ECO:0007669"/>
    <property type="project" value="TreeGrafter"/>
</dbReference>
<dbReference type="GO" id="GO:0097038">
    <property type="term" value="C:perinuclear endoplasmic reticulum"/>
    <property type="evidence" value="ECO:0007669"/>
    <property type="project" value="TreeGrafter"/>
</dbReference>
<gene>
    <name evidence="11" type="ORF">LOTGIDRAFT_209029</name>
</gene>
<evidence type="ECO:0000256" key="4">
    <source>
        <dbReference type="ARBA" id="ARBA00022553"/>
    </source>
</evidence>
<feature type="compositionally biased region" description="Low complexity" evidence="9">
    <location>
        <begin position="236"/>
        <end position="247"/>
    </location>
</feature>
<dbReference type="InterPro" id="IPR037239">
    <property type="entry name" value="OSBP_sf"/>
</dbReference>
<organism evidence="11 12">
    <name type="scientific">Lottia gigantea</name>
    <name type="common">Giant owl limpet</name>
    <dbReference type="NCBI Taxonomy" id="225164"/>
    <lineage>
        <taxon>Eukaryota</taxon>
        <taxon>Metazoa</taxon>
        <taxon>Spiralia</taxon>
        <taxon>Lophotrochozoa</taxon>
        <taxon>Mollusca</taxon>
        <taxon>Gastropoda</taxon>
        <taxon>Patellogastropoda</taxon>
        <taxon>Lottioidea</taxon>
        <taxon>Lottiidae</taxon>
        <taxon>Lottia</taxon>
    </lineage>
</organism>
<evidence type="ECO:0000256" key="8">
    <source>
        <dbReference type="SAM" id="Coils"/>
    </source>
</evidence>
<dbReference type="OrthoDB" id="1854502at2759"/>
<keyword evidence="7" id="KW-0472">Membrane</keyword>
<reference evidence="11 12" key="1">
    <citation type="journal article" date="2013" name="Nature">
        <title>Insights into bilaterian evolution from three spiralian genomes.</title>
        <authorList>
            <person name="Simakov O."/>
            <person name="Marletaz F."/>
            <person name="Cho S.J."/>
            <person name="Edsinger-Gonzales E."/>
            <person name="Havlak P."/>
            <person name="Hellsten U."/>
            <person name="Kuo D.H."/>
            <person name="Larsson T."/>
            <person name="Lv J."/>
            <person name="Arendt D."/>
            <person name="Savage R."/>
            <person name="Osoegawa K."/>
            <person name="de Jong P."/>
            <person name="Grimwood J."/>
            <person name="Chapman J.A."/>
            <person name="Shapiro H."/>
            <person name="Aerts A."/>
            <person name="Otillar R.P."/>
            <person name="Terry A.Y."/>
            <person name="Boore J.L."/>
            <person name="Grigoriev I.V."/>
            <person name="Lindberg D.R."/>
            <person name="Seaver E.C."/>
            <person name="Weisblat D.A."/>
            <person name="Putnam N.H."/>
            <person name="Rokhsar D.S."/>
        </authorList>
    </citation>
    <scope>NUCLEOTIDE SEQUENCE [LARGE SCALE GENOMIC DNA]</scope>
</reference>
<evidence type="ECO:0000259" key="10">
    <source>
        <dbReference type="PROSITE" id="PS50003"/>
    </source>
</evidence>
<name>V4AL84_LOTGI</name>
<evidence type="ECO:0000256" key="6">
    <source>
        <dbReference type="ARBA" id="ARBA00023121"/>
    </source>
</evidence>
<keyword evidence="3" id="KW-0813">Transport</keyword>
<keyword evidence="8" id="KW-0175">Coiled coil</keyword>
<dbReference type="PANTHER" id="PTHR10972:SF205">
    <property type="entry name" value="OXYSTEROL-BINDING PROTEIN 1"/>
    <property type="match status" value="1"/>
</dbReference>
<dbReference type="EMBL" id="KB201304">
    <property type="protein sequence ID" value="ESO97862.1"/>
    <property type="molecule type" value="Genomic_DNA"/>
</dbReference>
<evidence type="ECO:0000256" key="5">
    <source>
        <dbReference type="ARBA" id="ARBA00023055"/>
    </source>
</evidence>
<feature type="compositionally biased region" description="Polar residues" evidence="9">
    <location>
        <begin position="328"/>
        <end position="340"/>
    </location>
</feature>
<dbReference type="AlphaFoldDB" id="V4AL84"/>
<proteinExistence type="inferred from homology"/>
<dbReference type="GO" id="GO:0032934">
    <property type="term" value="F:sterol binding"/>
    <property type="evidence" value="ECO:0007669"/>
    <property type="project" value="TreeGrafter"/>
</dbReference>
<dbReference type="STRING" id="225164.V4AL84"/>
<dbReference type="Gene3D" id="2.30.29.30">
    <property type="entry name" value="Pleckstrin-homology domain (PH domain)/Phosphotyrosine-binding domain (PTB)"/>
    <property type="match status" value="1"/>
</dbReference>
<dbReference type="Gene3D" id="2.40.160.120">
    <property type="match status" value="1"/>
</dbReference>
<keyword evidence="12" id="KW-1185">Reference proteome</keyword>
<feature type="coiled-coil region" evidence="8">
    <location>
        <begin position="671"/>
        <end position="698"/>
    </location>
</feature>
<dbReference type="KEGG" id="lgi:LOTGIDRAFT_209029"/>
<sequence length="744" mass="85601">MSHYKGFLYKWTNYLKGYQKRWFVLQNGLLSYYRNQAEMAHTCRGTINLANAVIHTEDSCTFVISNGGAQSFYLKAVSEVERQKWLTALELAKSEAIRIQEVESDEEEPQPDKNELQKSLRTLNSKLEDLNTCNDLIAKHGSALQKTLSELEQLESPTDAHNKVKAVNERATLFRITSNAMINACSEFYDLAQTNGRRWQRMLQHEHDQRLKLEEMVEQLAKDQVSLENKARKSLHGGNNNHNSGSNPSDDEDFFDALDHQVEDEFKVALPPKPEKLHRRTDSDFSMESFTNEVSSESESEIPISEACVFTAKTNSPKRNQDKLKVRQLTSESLNASGETSNKRVRRKKIPDRPNYSLNLWSIMKNCIGKELSKIPMPVNFSEPLSMLQRITEEFEYADCLHKAAKCDDSAEQLAWVAAFTISAFSTTLQRTGKPFNPLLGETYECDRTDDLGWRNIAEQVSHHPPALAMHTEGKGWTCWQEFTMTSKFRGKYLQIIPLGIAHLVFHKSGNHYTWRKVTTTVHNIIVGKLWVDNHGEMDITNHKNGDKCHLKYSAYSYFSRETPRKVTGVITDITNKPRWVLTGTWDNQMEGAQILHVEESNKGKPVFETGPHKVMWKCRPLPPGADKCYNFTQLAIELNEPEDGVAPTDSRLRPDQRLMEEGKWDESNNCKLLIEEKQRATRRKREQEAEKAANEGRDFPQYQATWFKKDKDPITGNLIHQFNGKYWDCKAKQNWSDCPHIFL</sequence>
<dbReference type="PANTHER" id="PTHR10972">
    <property type="entry name" value="OXYSTEROL-BINDING PROTEIN-RELATED"/>
    <property type="match status" value="1"/>
</dbReference>
<dbReference type="OMA" id="WDEKMDY"/>
<dbReference type="GO" id="GO:0006869">
    <property type="term" value="P:lipid transport"/>
    <property type="evidence" value="ECO:0007669"/>
    <property type="project" value="UniProtKB-KW"/>
</dbReference>
<comment type="subcellular location">
    <subcellularLocation>
        <location evidence="1">Membrane</location>
        <topology evidence="1">Peripheral membrane protein</topology>
    </subcellularLocation>
</comment>
<evidence type="ECO:0000256" key="2">
    <source>
        <dbReference type="ARBA" id="ARBA00008842"/>
    </source>
</evidence>
<evidence type="ECO:0000256" key="3">
    <source>
        <dbReference type="ARBA" id="ARBA00022448"/>
    </source>
</evidence>
<dbReference type="InterPro" id="IPR000648">
    <property type="entry name" value="Oxysterol-bd"/>
</dbReference>
<keyword evidence="5" id="KW-0445">Lipid transport</keyword>